<dbReference type="EC" id="3.1.6.1" evidence="1"/>
<proteinExistence type="predicted"/>
<keyword evidence="1" id="KW-0378">Hydrolase</keyword>
<keyword evidence="2" id="KW-1185">Reference proteome</keyword>
<evidence type="ECO:0000313" key="2">
    <source>
        <dbReference type="Proteomes" id="UP000826212"/>
    </source>
</evidence>
<organism evidence="1 2">
    <name type="scientific">Halosquirtibacter laminarini</name>
    <dbReference type="NCBI Taxonomy" id="3374600"/>
    <lineage>
        <taxon>Bacteria</taxon>
        <taxon>Pseudomonadati</taxon>
        <taxon>Bacteroidota</taxon>
        <taxon>Bacteroidia</taxon>
        <taxon>Marinilabiliales</taxon>
        <taxon>Prolixibacteraceae</taxon>
        <taxon>Halosquirtibacter</taxon>
    </lineage>
</organism>
<gene>
    <name evidence="1" type="ORF">K4L44_02050</name>
</gene>
<dbReference type="Proteomes" id="UP000826212">
    <property type="component" value="Chromosome"/>
</dbReference>
<reference evidence="1" key="1">
    <citation type="submission" date="2021-08" db="EMBL/GenBank/DDBJ databases">
        <title>Novel anaerobic bacterium isolated from sea squirt in East Sea, Republic of Korea.</title>
        <authorList>
            <person name="Nguyen T.H."/>
            <person name="Li Z."/>
            <person name="Lee Y.-J."/>
            <person name="Ko J."/>
            <person name="Kim S.-G."/>
        </authorList>
    </citation>
    <scope>NUCLEOTIDE SEQUENCE</scope>
    <source>
        <strain evidence="1">KCTC 25031</strain>
    </source>
</reference>
<accession>A0AC61NJN9</accession>
<protein>
    <submittedName>
        <fullName evidence="1">Arylsulfatase</fullName>
        <ecNumber evidence="1">3.1.6.1</ecNumber>
    </submittedName>
</protein>
<evidence type="ECO:0000313" key="1">
    <source>
        <dbReference type="EMBL" id="QZE15937.1"/>
    </source>
</evidence>
<dbReference type="EMBL" id="CP081303">
    <property type="protein sequence ID" value="QZE15937.1"/>
    <property type="molecule type" value="Genomic_DNA"/>
</dbReference>
<name>A0AC61NJN9_9BACT</name>
<sequence>MTKLTRRTFLQTSGVAAAGLTLAPNSLEAKENKPNHKQPHIIFIMTDQHRGDAIGLLNPVVQTPNIDKIGQNGLIFRSGYSSTPSCTPARSGLLTGQSPWNHGMLGYSRVARKYPIEMPRMLGELGYYTFGIGKMHWYPQKSLHGFHGTLVDESGRIEDDGYVSDYRDWFRLNAPGFDPDKTGIGWNENKADTYKLPKKLHPTEWTGNTAVQFIENYEIENPLFLKVSFARPHSPYDPPKEYLDKYHISDIEPPVRADWSEKFAPLRNKENYSTAFGDFGDDYAKNSKLHYYANISFIDDQVGKIIEALKEKGIYDDCIICFTSDHGDMMGDHNHWRKTYAYEPSAKIPFLMQYPNWMEGAMPRGSECFKPVELRDFLPTFLEAAGGKIPKEIDGKSLLSFVHDKEPKWREYIDLEHATCYSASNYWAALTDGKMKYIWFIHTGEEQLFDIEKDPKEIKELSSKRRYQKELKKWRQRMVEHLEVRGETFVKDKKLVKRKNTLLIGPNFPDKKWSNNEALAYWRKETKNAFKMI</sequence>